<keyword evidence="1" id="KW-0472">Membrane</keyword>
<organism evidence="2 3">
    <name type="scientific">Candidatus Liptonbacteria bacterium RIFCSPLOWO2_01_FULL_52_25</name>
    <dbReference type="NCBI Taxonomy" id="1798650"/>
    <lineage>
        <taxon>Bacteria</taxon>
        <taxon>Candidatus Liptoniibacteriota</taxon>
    </lineage>
</organism>
<feature type="transmembrane region" description="Helical" evidence="1">
    <location>
        <begin position="37"/>
        <end position="55"/>
    </location>
</feature>
<name>A0A1G2CF62_9BACT</name>
<dbReference type="InterPro" id="IPR007165">
    <property type="entry name" value="Phage_holin_4_2"/>
</dbReference>
<reference evidence="2 3" key="1">
    <citation type="journal article" date="2016" name="Nat. Commun.">
        <title>Thousands of microbial genomes shed light on interconnected biogeochemical processes in an aquifer system.</title>
        <authorList>
            <person name="Anantharaman K."/>
            <person name="Brown C.T."/>
            <person name="Hug L.A."/>
            <person name="Sharon I."/>
            <person name="Castelle C.J."/>
            <person name="Probst A.J."/>
            <person name="Thomas B.C."/>
            <person name="Singh A."/>
            <person name="Wilkins M.J."/>
            <person name="Karaoz U."/>
            <person name="Brodie E.L."/>
            <person name="Williams K.H."/>
            <person name="Hubbard S.S."/>
            <person name="Banfield J.F."/>
        </authorList>
    </citation>
    <scope>NUCLEOTIDE SEQUENCE [LARGE SCALE GENOMIC DNA]</scope>
</reference>
<gene>
    <name evidence="2" type="ORF">A2945_02615</name>
</gene>
<sequence>MKLIARILVAIAANAIALWVAAAYIPGFSLTNDPKQLVKIALIFTLLNFILKPILKLVLGPMIVLTLGLGLVLVNAGILYVLDKISAGLTIQNVPALIYATLLIGAINFVFHLVEKK</sequence>
<protein>
    <recommendedName>
        <fullName evidence="4">Phage holin family protein</fullName>
    </recommendedName>
</protein>
<proteinExistence type="predicted"/>
<keyword evidence="1" id="KW-1133">Transmembrane helix</keyword>
<dbReference type="Pfam" id="PF04020">
    <property type="entry name" value="Phage_holin_4_2"/>
    <property type="match status" value="1"/>
</dbReference>
<comment type="caution">
    <text evidence="2">The sequence shown here is derived from an EMBL/GenBank/DDBJ whole genome shotgun (WGS) entry which is preliminary data.</text>
</comment>
<accession>A0A1G2CF62</accession>
<evidence type="ECO:0000313" key="2">
    <source>
        <dbReference type="EMBL" id="OGY99861.1"/>
    </source>
</evidence>
<feature type="transmembrane region" description="Helical" evidence="1">
    <location>
        <begin position="7"/>
        <end position="25"/>
    </location>
</feature>
<dbReference type="STRING" id="1798650.A2945_02615"/>
<evidence type="ECO:0000313" key="3">
    <source>
        <dbReference type="Proteomes" id="UP000178880"/>
    </source>
</evidence>
<dbReference type="Proteomes" id="UP000178880">
    <property type="component" value="Unassembled WGS sequence"/>
</dbReference>
<evidence type="ECO:0008006" key="4">
    <source>
        <dbReference type="Google" id="ProtNLM"/>
    </source>
</evidence>
<dbReference type="PANTHER" id="PTHR37309">
    <property type="entry name" value="SLR0284 PROTEIN"/>
    <property type="match status" value="1"/>
</dbReference>
<evidence type="ECO:0000256" key="1">
    <source>
        <dbReference type="SAM" id="Phobius"/>
    </source>
</evidence>
<keyword evidence="1" id="KW-0812">Transmembrane</keyword>
<dbReference type="PANTHER" id="PTHR37309:SF1">
    <property type="entry name" value="SLR0284 PROTEIN"/>
    <property type="match status" value="1"/>
</dbReference>
<dbReference type="AlphaFoldDB" id="A0A1G2CF62"/>
<feature type="transmembrane region" description="Helical" evidence="1">
    <location>
        <begin position="62"/>
        <end position="82"/>
    </location>
</feature>
<feature type="transmembrane region" description="Helical" evidence="1">
    <location>
        <begin position="94"/>
        <end position="114"/>
    </location>
</feature>
<dbReference type="EMBL" id="MHLA01000013">
    <property type="protein sequence ID" value="OGY99861.1"/>
    <property type="molecule type" value="Genomic_DNA"/>
</dbReference>